<evidence type="ECO:0000256" key="1">
    <source>
        <dbReference type="ARBA" id="ARBA00010579"/>
    </source>
</evidence>
<feature type="signal peptide" evidence="3">
    <location>
        <begin position="1"/>
        <end position="25"/>
    </location>
</feature>
<dbReference type="OrthoDB" id="5554151at2759"/>
<dbReference type="AlphaFoldDB" id="A0A024SLK2"/>
<evidence type="ECO:0000256" key="2">
    <source>
        <dbReference type="SAM" id="MobiDB-lite"/>
    </source>
</evidence>
<feature type="chain" id="PRO_5001537316" description="SUN-domain-containing protein" evidence="3">
    <location>
        <begin position="26"/>
        <end position="456"/>
    </location>
</feature>
<dbReference type="InterPro" id="IPR053088">
    <property type="entry name" value="Beta-glucosidase/SUN-like"/>
</dbReference>
<feature type="region of interest" description="Disordered" evidence="2">
    <location>
        <begin position="319"/>
        <end position="435"/>
    </location>
</feature>
<dbReference type="KEGG" id="trr:M419DRAFT_70331"/>
<dbReference type="PANTHER" id="PTHR31654">
    <property type="entry name" value="SECRETED BETA-GLUCOSIDASE ADG3-RELATED"/>
    <property type="match status" value="1"/>
</dbReference>
<dbReference type="EMBL" id="KI911140">
    <property type="protein sequence ID" value="ETS05514.1"/>
    <property type="molecule type" value="Genomic_DNA"/>
</dbReference>
<keyword evidence="3" id="KW-0732">Signal</keyword>
<feature type="compositionally biased region" description="Polar residues" evidence="2">
    <location>
        <begin position="400"/>
        <end position="428"/>
    </location>
</feature>
<accession>A0A024SLK2</accession>
<evidence type="ECO:0008006" key="6">
    <source>
        <dbReference type="Google" id="ProtNLM"/>
    </source>
</evidence>
<protein>
    <recommendedName>
        <fullName evidence="6">SUN-domain-containing protein</fullName>
    </recommendedName>
</protein>
<dbReference type="InterPro" id="IPR005556">
    <property type="entry name" value="SUN"/>
</dbReference>
<comment type="similarity">
    <text evidence="1">Belongs to the SUN family.</text>
</comment>
<sequence length="456" mass="46711">MKVTDVQAALASAVVLLSLPAGSVASSHKRFHQLPNKKHTHLRSHTVESPNSIVKRGTCAFPTDDPNLVAVTPDAENAGWAMSPDQPCKPGHYCPIACKPGMVMAQWSPDSSYSYPSSMDGGLYCDEDGEVHKPFPNKPYCVEGTGAVVAVNKCGEPMSWCQTVLPGNEAMLIPTLVEDQATIAVPDTSYWCETAAHYYINPPGSSVADCVWGVSSKPVGNWSPYVAGANTDGDGNTFVKLGWNPIWQDSALKSTLPSFGVKIECPDGGCNGLPCEISPNSDGSVDSKESAVGAGNAAFCVVTVPKGGVANIVAYNKPTSTTAAPSSTEVSTTAAASTTEVASTTAAAESTTTAAESTAAETTDASATATTKAAHSTTGGKASSTARARPSVNPGMFHENGTSPHQTTAAPSGPSATQADSAPVTTTTKKGEAGRQQGSTAFAGLIVAFVAAACFL</sequence>
<feature type="compositionally biased region" description="Low complexity" evidence="2">
    <location>
        <begin position="319"/>
        <end position="378"/>
    </location>
</feature>
<dbReference type="Proteomes" id="UP000024376">
    <property type="component" value="Unassembled WGS sequence"/>
</dbReference>
<dbReference type="HOGENOM" id="CLU_026108_2_0_1"/>
<gene>
    <name evidence="4" type="ORF">M419DRAFT_70331</name>
</gene>
<evidence type="ECO:0000313" key="5">
    <source>
        <dbReference type="Proteomes" id="UP000024376"/>
    </source>
</evidence>
<dbReference type="Pfam" id="PF03856">
    <property type="entry name" value="SUN"/>
    <property type="match status" value="1"/>
</dbReference>
<evidence type="ECO:0000256" key="3">
    <source>
        <dbReference type="SAM" id="SignalP"/>
    </source>
</evidence>
<name>A0A024SLK2_HYPJR</name>
<proteinExistence type="inferred from homology"/>
<dbReference type="PANTHER" id="PTHR31654:SF0">
    <property type="entry name" value="SECRETED BETA-GLUCOSIDASE ADG3-RELATED"/>
    <property type="match status" value="1"/>
</dbReference>
<organism evidence="4 5">
    <name type="scientific">Hypocrea jecorina (strain ATCC 56765 / BCRC 32924 / NRRL 11460 / Rut C-30)</name>
    <name type="common">Trichoderma reesei</name>
    <dbReference type="NCBI Taxonomy" id="1344414"/>
    <lineage>
        <taxon>Eukaryota</taxon>
        <taxon>Fungi</taxon>
        <taxon>Dikarya</taxon>
        <taxon>Ascomycota</taxon>
        <taxon>Pezizomycotina</taxon>
        <taxon>Sordariomycetes</taxon>
        <taxon>Hypocreomycetidae</taxon>
        <taxon>Hypocreales</taxon>
        <taxon>Hypocreaceae</taxon>
        <taxon>Trichoderma</taxon>
    </lineage>
</organism>
<evidence type="ECO:0000313" key="4">
    <source>
        <dbReference type="EMBL" id="ETS05514.1"/>
    </source>
</evidence>
<reference evidence="5" key="1">
    <citation type="journal article" date="2013" name="Ind. Biotechnol.">
        <title>Comparative genomics analysis of Trichoderma reesei strains.</title>
        <authorList>
            <person name="Koike H."/>
            <person name="Aerts A."/>
            <person name="LaButti K."/>
            <person name="Grigoriev I.V."/>
            <person name="Baker S.E."/>
        </authorList>
    </citation>
    <scope>NUCLEOTIDE SEQUENCE [LARGE SCALE GENOMIC DNA]</scope>
    <source>
        <strain evidence="5">ATCC 56765 / BCRC 32924 / NRRL 11460 / Rut C-30</strain>
    </source>
</reference>